<dbReference type="OrthoDB" id="25889at10239"/>
<dbReference type="GeneID" id="30308265"/>
<keyword evidence="5" id="KW-1185">Reference proteome</keyword>
<dbReference type="InterPro" id="IPR023346">
    <property type="entry name" value="Lysozyme-like_dom_sf"/>
</dbReference>
<dbReference type="GO" id="GO:0003796">
    <property type="term" value="F:lysozyme activity"/>
    <property type="evidence" value="ECO:0007669"/>
    <property type="project" value="UniProtKB-EC"/>
</dbReference>
<dbReference type="EC" id="3.2.1.17" evidence="3"/>
<keyword evidence="3" id="KW-0326">Glycosidase</keyword>
<reference evidence="4 5" key="1">
    <citation type="journal article" date="2016" name="Virology">
        <title>The genomic content and context of auxiliary metabolic genes in marine cyanomyoviruses.</title>
        <authorList>
            <person name="Crummett L.T."/>
            <person name="Puxty R.J."/>
            <person name="Weihe C."/>
            <person name="Marston M.F."/>
            <person name="Martiny J.B."/>
        </authorList>
    </citation>
    <scope>NUCLEOTIDE SEQUENCE [LARGE SCALE GENOMIC DNA]</scope>
    <source>
        <strain evidence="4">0910CC49</strain>
    </source>
</reference>
<dbReference type="InterPro" id="IPR002196">
    <property type="entry name" value="Glyco_hydro_24"/>
</dbReference>
<evidence type="ECO:0000313" key="4">
    <source>
        <dbReference type="EMBL" id="AOV62135.1"/>
    </source>
</evidence>
<keyword evidence="3" id="KW-0378">Hydrolase</keyword>
<keyword evidence="1 3" id="KW-0929">Antimicrobial</keyword>
<protein>
    <recommendedName>
        <fullName evidence="3">Lysozyme</fullName>
        <ecNumber evidence="3">3.2.1.17</ecNumber>
    </recommendedName>
</protein>
<dbReference type="GO" id="GO:0016998">
    <property type="term" value="P:cell wall macromolecule catabolic process"/>
    <property type="evidence" value="ECO:0007669"/>
    <property type="project" value="InterPro"/>
</dbReference>
<dbReference type="EMBL" id="KU686212">
    <property type="protein sequence ID" value="AOV62135.1"/>
    <property type="molecule type" value="Genomic_DNA"/>
</dbReference>
<name>A0A1D8KTZ9_9CAUD</name>
<comment type="similarity">
    <text evidence="3">Belongs to the glycosyl hydrolase 24 family.</text>
</comment>
<dbReference type="GO" id="GO:0009253">
    <property type="term" value="P:peptidoglycan catabolic process"/>
    <property type="evidence" value="ECO:0007669"/>
    <property type="project" value="InterPro"/>
</dbReference>
<dbReference type="SUPFAM" id="SSF53955">
    <property type="entry name" value="Lysozyme-like"/>
    <property type="match status" value="1"/>
</dbReference>
<evidence type="ECO:0000256" key="2">
    <source>
        <dbReference type="ARBA" id="ARBA00022638"/>
    </source>
</evidence>
<keyword evidence="2 3" id="KW-0081">Bacteriolytic enzyme</keyword>
<dbReference type="GO" id="GO:0042742">
    <property type="term" value="P:defense response to bacterium"/>
    <property type="evidence" value="ECO:0007669"/>
    <property type="project" value="UniProtKB-KW"/>
</dbReference>
<accession>A0A1D8KTZ9</accession>
<organism evidence="4 5">
    <name type="scientific">Synechococcus phage S-CAM7</name>
    <dbReference type="NCBI Taxonomy" id="1883368"/>
    <lineage>
        <taxon>Viruses</taxon>
        <taxon>Duplodnaviria</taxon>
        <taxon>Heunggongvirae</taxon>
        <taxon>Uroviricota</taxon>
        <taxon>Caudoviricetes</taxon>
        <taxon>Pantevenvirales</taxon>
        <taxon>Kyanoviridae</taxon>
        <taxon>Mazuvirus</taxon>
        <taxon>Mazuvirus scam7</taxon>
    </lineage>
</organism>
<comment type="catalytic activity">
    <reaction evidence="3">
        <text>Hydrolysis of (1-&gt;4)-beta-linkages between N-acetylmuramic acid and N-acetyl-D-glucosamine residues in a peptidoglycan and between N-acetyl-D-glucosamine residues in chitodextrins.</text>
        <dbReference type="EC" id="3.2.1.17"/>
    </reaction>
</comment>
<dbReference type="InterPro" id="IPR023347">
    <property type="entry name" value="Lysozyme_dom_sf"/>
</dbReference>
<gene>
    <name evidence="4" type="ORF">C490910_211</name>
</gene>
<dbReference type="Pfam" id="PF00959">
    <property type="entry name" value="Phage_lysozyme"/>
    <property type="match status" value="1"/>
</dbReference>
<dbReference type="KEGG" id="vg:30308265"/>
<dbReference type="Gene3D" id="1.10.530.40">
    <property type="match status" value="1"/>
</dbReference>
<dbReference type="Proteomes" id="UP000203902">
    <property type="component" value="Segment"/>
</dbReference>
<evidence type="ECO:0000256" key="3">
    <source>
        <dbReference type="RuleBase" id="RU003788"/>
    </source>
</evidence>
<dbReference type="GO" id="GO:0031640">
    <property type="term" value="P:killing of cells of another organism"/>
    <property type="evidence" value="ECO:0007669"/>
    <property type="project" value="UniProtKB-KW"/>
</dbReference>
<evidence type="ECO:0000256" key="1">
    <source>
        <dbReference type="ARBA" id="ARBA00022529"/>
    </source>
</evidence>
<evidence type="ECO:0000313" key="5">
    <source>
        <dbReference type="Proteomes" id="UP000203902"/>
    </source>
</evidence>
<sequence length="90" mass="10464">MKDEYLSTLEREVPYWREMNDNQRGALLSFAYNLGAHFYGSAGFSTISRVLREKEWNKVPDALYLYRNPGTSVEAGLTRRRIAEGDLWKS</sequence>
<proteinExistence type="inferred from homology"/>
<dbReference type="RefSeq" id="YP_009323144.1">
    <property type="nucleotide sequence ID" value="NC_031927.1"/>
</dbReference>